<evidence type="ECO:0008006" key="4">
    <source>
        <dbReference type="Google" id="ProtNLM"/>
    </source>
</evidence>
<name>A0AB39YDG2_9ACTN</name>
<reference evidence="3" key="1">
    <citation type="submission" date="2024-08" db="EMBL/GenBank/DDBJ databases">
        <authorList>
            <person name="Yu S.T."/>
        </authorList>
    </citation>
    <scope>NUCLEOTIDE SEQUENCE</scope>
    <source>
        <strain evidence="3">R33</strain>
    </source>
</reference>
<feature type="signal peptide" evidence="2">
    <location>
        <begin position="1"/>
        <end position="27"/>
    </location>
</feature>
<organism evidence="3">
    <name type="scientific">Streptomyces sp. R33</name>
    <dbReference type="NCBI Taxonomy" id="3238629"/>
    <lineage>
        <taxon>Bacteria</taxon>
        <taxon>Bacillati</taxon>
        <taxon>Actinomycetota</taxon>
        <taxon>Actinomycetes</taxon>
        <taxon>Kitasatosporales</taxon>
        <taxon>Streptomycetaceae</taxon>
        <taxon>Streptomyces</taxon>
    </lineage>
</organism>
<dbReference type="EMBL" id="CP165727">
    <property type="protein sequence ID" value="XDV67681.1"/>
    <property type="molecule type" value="Genomic_DNA"/>
</dbReference>
<evidence type="ECO:0000256" key="1">
    <source>
        <dbReference type="SAM" id="MobiDB-lite"/>
    </source>
</evidence>
<protein>
    <recommendedName>
        <fullName evidence="4">Lipoprotein</fullName>
    </recommendedName>
</protein>
<feature type="region of interest" description="Disordered" evidence="1">
    <location>
        <begin position="22"/>
        <end position="126"/>
    </location>
</feature>
<dbReference type="RefSeq" id="WP_053787206.1">
    <property type="nucleotide sequence ID" value="NZ_CP165727.1"/>
</dbReference>
<feature type="compositionally biased region" description="Low complexity" evidence="1">
    <location>
        <begin position="22"/>
        <end position="38"/>
    </location>
</feature>
<keyword evidence="2" id="KW-0732">Signal</keyword>
<gene>
    <name evidence="3" type="ORF">AB5J51_34530</name>
</gene>
<feature type="compositionally biased region" description="Low complexity" evidence="1">
    <location>
        <begin position="85"/>
        <end position="98"/>
    </location>
</feature>
<dbReference type="AlphaFoldDB" id="A0AB39YDG2"/>
<feature type="chain" id="PRO_5044190255" description="Lipoprotein" evidence="2">
    <location>
        <begin position="28"/>
        <end position="150"/>
    </location>
</feature>
<evidence type="ECO:0000256" key="2">
    <source>
        <dbReference type="SAM" id="SignalP"/>
    </source>
</evidence>
<sequence>MQLRRALPLSLVALLASSGCVSVGADADPAPAPGTSAPLEARDPAGASPPTAVPDLPPPLPESRPLPLGQLPGADQEPDPERPPARAARPPAARSAKPPAAPRRAHPPQPAPPRSPRQGAALPRPDELCAAAEGAVPPSIVDLCIRQYGR</sequence>
<accession>A0AB39YDG2</accession>
<dbReference type="PROSITE" id="PS51257">
    <property type="entry name" value="PROKAR_LIPOPROTEIN"/>
    <property type="match status" value="1"/>
</dbReference>
<feature type="compositionally biased region" description="Pro residues" evidence="1">
    <location>
        <begin position="51"/>
        <end position="64"/>
    </location>
</feature>
<evidence type="ECO:0000313" key="3">
    <source>
        <dbReference type="EMBL" id="XDV67681.1"/>
    </source>
</evidence>
<proteinExistence type="predicted"/>